<name>A0ABP0V5C9_9BRYO</name>
<keyword evidence="2" id="KW-1185">Reference proteome</keyword>
<dbReference type="Proteomes" id="UP001497444">
    <property type="component" value="Unassembled WGS sequence"/>
</dbReference>
<protein>
    <submittedName>
        <fullName evidence="1">Uncharacterized protein</fullName>
    </submittedName>
</protein>
<evidence type="ECO:0000313" key="2">
    <source>
        <dbReference type="Proteomes" id="UP001497444"/>
    </source>
</evidence>
<reference evidence="1" key="1">
    <citation type="submission" date="2024-02" db="EMBL/GenBank/DDBJ databases">
        <authorList>
            <consortium name="ELIXIR-Norway"/>
            <consortium name="Elixir Norway"/>
        </authorList>
    </citation>
    <scope>NUCLEOTIDE SEQUENCE</scope>
</reference>
<organism evidence="1 2">
    <name type="scientific">Sphagnum jensenii</name>
    <dbReference type="NCBI Taxonomy" id="128206"/>
    <lineage>
        <taxon>Eukaryota</taxon>
        <taxon>Viridiplantae</taxon>
        <taxon>Streptophyta</taxon>
        <taxon>Embryophyta</taxon>
        <taxon>Bryophyta</taxon>
        <taxon>Sphagnophytina</taxon>
        <taxon>Sphagnopsida</taxon>
        <taxon>Sphagnales</taxon>
        <taxon>Sphagnaceae</taxon>
        <taxon>Sphagnum</taxon>
    </lineage>
</organism>
<dbReference type="EMBL" id="CAXAQS010000008">
    <property type="protein sequence ID" value="CAK9249599.1"/>
    <property type="molecule type" value="Genomic_DNA"/>
</dbReference>
<evidence type="ECO:0000313" key="1">
    <source>
        <dbReference type="EMBL" id="CAK9249599.1"/>
    </source>
</evidence>
<proteinExistence type="predicted"/>
<gene>
    <name evidence="1" type="ORF">CSSPJE1EN1_LOCUS24977</name>
</gene>
<comment type="caution">
    <text evidence="1">The sequence shown here is derived from an EMBL/GenBank/DDBJ whole genome shotgun (WGS) entry which is preliminary data.</text>
</comment>
<accession>A0ABP0V5C9</accession>
<sequence length="82" mass="9258">MFVFTAASKEVKALPELDKLAIQSYRDSVSHRREHPARKPIFDRSRLPKTIGQLAARQEAIETTRFTSFGAMVAQELQKAAL</sequence>